<evidence type="ECO:0000313" key="12">
    <source>
        <dbReference type="Proteomes" id="UP000663882"/>
    </source>
</evidence>
<dbReference type="PANTHER" id="PTHR24082">
    <property type="entry name" value="NUCLEAR HORMONE RECEPTOR"/>
    <property type="match status" value="1"/>
</dbReference>
<evidence type="ECO:0000256" key="5">
    <source>
        <dbReference type="ARBA" id="ARBA00023125"/>
    </source>
</evidence>
<dbReference type="SUPFAM" id="SSF48508">
    <property type="entry name" value="Nuclear receptor ligand-binding domain"/>
    <property type="match status" value="1"/>
</dbReference>
<dbReference type="SUPFAM" id="SSF57716">
    <property type="entry name" value="Glucocorticoid receptor-like (DNA-binding domain)"/>
    <property type="match status" value="2"/>
</dbReference>
<dbReference type="GO" id="GO:0008270">
    <property type="term" value="F:zinc ion binding"/>
    <property type="evidence" value="ECO:0007669"/>
    <property type="project" value="UniProtKB-KW"/>
</dbReference>
<keyword evidence="6" id="KW-0804">Transcription</keyword>
<dbReference type="EMBL" id="CAJNOO010004396">
    <property type="protein sequence ID" value="CAF1379682.1"/>
    <property type="molecule type" value="Genomic_DNA"/>
</dbReference>
<proteinExistence type="predicted"/>
<evidence type="ECO:0000259" key="10">
    <source>
        <dbReference type="PROSITE" id="PS51030"/>
    </source>
</evidence>
<feature type="compositionally biased region" description="Polar residues" evidence="9">
    <location>
        <begin position="1"/>
        <end position="10"/>
    </location>
</feature>
<organism evidence="11 12">
    <name type="scientific">Rotaria sordida</name>
    <dbReference type="NCBI Taxonomy" id="392033"/>
    <lineage>
        <taxon>Eukaryota</taxon>
        <taxon>Metazoa</taxon>
        <taxon>Spiralia</taxon>
        <taxon>Gnathifera</taxon>
        <taxon>Rotifera</taxon>
        <taxon>Eurotatoria</taxon>
        <taxon>Bdelloidea</taxon>
        <taxon>Philodinida</taxon>
        <taxon>Philodinidae</taxon>
        <taxon>Rotaria</taxon>
    </lineage>
</organism>
<keyword evidence="4" id="KW-0805">Transcription regulation</keyword>
<keyword evidence="3" id="KW-0862">Zinc</keyword>
<evidence type="ECO:0000256" key="3">
    <source>
        <dbReference type="ARBA" id="ARBA00022833"/>
    </source>
</evidence>
<dbReference type="AlphaFoldDB" id="A0A815JJ11"/>
<keyword evidence="2" id="KW-0863">Zinc-finger</keyword>
<feature type="compositionally biased region" description="Low complexity" evidence="9">
    <location>
        <begin position="25"/>
        <end position="48"/>
    </location>
</feature>
<gene>
    <name evidence="11" type="ORF">RFH988_LOCUS33778</name>
</gene>
<keyword evidence="5" id="KW-0238">DNA-binding</keyword>
<dbReference type="GO" id="GO:0045944">
    <property type="term" value="P:positive regulation of transcription by RNA polymerase II"/>
    <property type="evidence" value="ECO:0007669"/>
    <property type="project" value="TreeGrafter"/>
</dbReference>
<evidence type="ECO:0000256" key="7">
    <source>
        <dbReference type="ARBA" id="ARBA00023170"/>
    </source>
</evidence>
<evidence type="ECO:0000256" key="6">
    <source>
        <dbReference type="ARBA" id="ARBA00023163"/>
    </source>
</evidence>
<evidence type="ECO:0000256" key="1">
    <source>
        <dbReference type="ARBA" id="ARBA00022723"/>
    </source>
</evidence>
<comment type="caution">
    <text evidence="11">The sequence shown here is derived from an EMBL/GenBank/DDBJ whole genome shotgun (WGS) entry which is preliminary data.</text>
</comment>
<dbReference type="OrthoDB" id="5771769at2759"/>
<dbReference type="GO" id="GO:0030154">
    <property type="term" value="P:cell differentiation"/>
    <property type="evidence" value="ECO:0007669"/>
    <property type="project" value="TreeGrafter"/>
</dbReference>
<accession>A0A815JJ11</accession>
<evidence type="ECO:0000313" key="11">
    <source>
        <dbReference type="EMBL" id="CAF1379682.1"/>
    </source>
</evidence>
<dbReference type="GO" id="GO:0000122">
    <property type="term" value="P:negative regulation of transcription by RNA polymerase II"/>
    <property type="evidence" value="ECO:0007669"/>
    <property type="project" value="TreeGrafter"/>
</dbReference>
<sequence>MEQNLNNSIENHNDHSDGSTNGATNINGNHNDAINRNNNDNHSNCVNLNDIANHNDSLNPNNNETNNHSLIHNINANISGNINNSINLNNNSNTNNIINQDQNEETEEDIVEIVNIQNNNEPNLLKINQINIDIDFPIFSSSNNNNNNQEDMLSANLNEDEHCQICGDLASGWHCGAITCEACKKFFLRSISTNDEEKRKYKCQKNLNCSITKRSRTQCQYCRLQKCISVGMKSHETIESKIEDLYKKLPCVICNASASGIHFGAVTCEACKGFFRRSIKENALERYHCIENNNCEIISTSKITCRACRFRKCIQTGMSMNASRIGRQSNLFKESIRQFQNNSTSIATVIDSVRIASMAKKRKTNNKNVFASNNEIDIELSPTIKTFIENVYNAYLVYLKDLPKCIPYETVWSTMASQMIIYAQAIMNFCQNFTNMSNKYEIISSSINSVIMITLLPDKTLMKSSYEIIQSTWNYWQAESTLSMELNAYVPQLTQAEHLFRSYESKLRNLQLDEKEFSLLLLMIITRNNLNVINESNKSWSKYQYECIQAFCEYTQARRSNINREFSIEIYDIIFLVSQLRSLNHHITQCFINLPWPYVRNLPSFFYRIFLPSTTNRTSILNSNYDSLSLSSVKSSLNSINRYDIELFSDCLNSNSMDLVDVFNIEHNDRETLLLEYPNPKLLQLSMNNNDDEDLVIISLDTDETLWVAFRGTTNVNDVLTDLTIHPMLTTSGMVHRGFSKRASELPHDTLMNEFHSIFDDRKRLIFTGHSLGGSVAHLCAMFSLSNKSFKQNPQIFSITFGAPFIGNSTVAKDLIKRNFNNHFLTIVNENDIVPNVLNLVETGTRLQSTIAPIAESCLQIAKTILPLVSLATGVPAKVINTSVETLNLLIPQLKNLLKNIITEYKPIGQYGFIRSVLPSSELSNLEPTEWIITYKSNTMKIDDTNNKEKFIDVISK</sequence>
<keyword evidence="8" id="KW-0539">Nucleus</keyword>
<dbReference type="PRINTS" id="PR00047">
    <property type="entry name" value="STROIDFINGER"/>
</dbReference>
<dbReference type="InterPro" id="IPR013088">
    <property type="entry name" value="Znf_NHR/GATA"/>
</dbReference>
<feature type="region of interest" description="Disordered" evidence="9">
    <location>
        <begin position="1"/>
        <end position="48"/>
    </location>
</feature>
<dbReference type="InterPro" id="IPR050234">
    <property type="entry name" value="Nuclear_hormone_rcpt_NR1"/>
</dbReference>
<dbReference type="Gene3D" id="1.10.565.10">
    <property type="entry name" value="Retinoid X Receptor"/>
    <property type="match status" value="1"/>
</dbReference>
<feature type="domain" description="Nuclear receptor" evidence="10">
    <location>
        <begin position="248"/>
        <end position="325"/>
    </location>
</feature>
<feature type="domain" description="Nuclear receptor" evidence="10">
    <location>
        <begin position="160"/>
        <end position="239"/>
    </location>
</feature>
<dbReference type="Pfam" id="PF00105">
    <property type="entry name" value="zf-C4"/>
    <property type="match status" value="2"/>
</dbReference>
<dbReference type="CDD" id="cd00519">
    <property type="entry name" value="Lipase_3"/>
    <property type="match status" value="1"/>
</dbReference>
<dbReference type="PROSITE" id="PS51030">
    <property type="entry name" value="NUCLEAR_REC_DBD_2"/>
    <property type="match status" value="2"/>
</dbReference>
<dbReference type="InterPro" id="IPR029058">
    <property type="entry name" value="AB_hydrolase_fold"/>
</dbReference>
<evidence type="ECO:0000256" key="9">
    <source>
        <dbReference type="SAM" id="MobiDB-lite"/>
    </source>
</evidence>
<name>A0A815JJ11_9BILA</name>
<dbReference type="GO" id="GO:0006629">
    <property type="term" value="P:lipid metabolic process"/>
    <property type="evidence" value="ECO:0007669"/>
    <property type="project" value="InterPro"/>
</dbReference>
<dbReference type="Proteomes" id="UP000663882">
    <property type="component" value="Unassembled WGS sequence"/>
</dbReference>
<dbReference type="SMART" id="SM00399">
    <property type="entry name" value="ZnF_C4"/>
    <property type="match status" value="2"/>
</dbReference>
<keyword evidence="1" id="KW-0479">Metal-binding</keyword>
<dbReference type="SUPFAM" id="SSF53474">
    <property type="entry name" value="alpha/beta-Hydrolases"/>
    <property type="match status" value="1"/>
</dbReference>
<protein>
    <recommendedName>
        <fullName evidence="10">Nuclear receptor domain-containing protein</fullName>
    </recommendedName>
</protein>
<dbReference type="PROSITE" id="PS00031">
    <property type="entry name" value="NUCLEAR_REC_DBD_1"/>
    <property type="match status" value="1"/>
</dbReference>
<dbReference type="Gene3D" id="3.30.50.10">
    <property type="entry name" value="Erythroid Transcription Factor GATA-1, subunit A"/>
    <property type="match status" value="2"/>
</dbReference>
<dbReference type="GO" id="GO:0000978">
    <property type="term" value="F:RNA polymerase II cis-regulatory region sequence-specific DNA binding"/>
    <property type="evidence" value="ECO:0007669"/>
    <property type="project" value="TreeGrafter"/>
</dbReference>
<dbReference type="Gene3D" id="3.40.50.1820">
    <property type="entry name" value="alpha/beta hydrolase"/>
    <property type="match status" value="1"/>
</dbReference>
<dbReference type="Pfam" id="PF01764">
    <property type="entry name" value="Lipase_3"/>
    <property type="match status" value="1"/>
</dbReference>
<dbReference type="InterPro" id="IPR001628">
    <property type="entry name" value="Znf_hrmn_rcpt"/>
</dbReference>
<evidence type="ECO:0000256" key="8">
    <source>
        <dbReference type="ARBA" id="ARBA00023242"/>
    </source>
</evidence>
<keyword evidence="7" id="KW-0675">Receptor</keyword>
<reference evidence="11" key="1">
    <citation type="submission" date="2021-02" db="EMBL/GenBank/DDBJ databases">
        <authorList>
            <person name="Nowell W R."/>
        </authorList>
    </citation>
    <scope>NUCLEOTIDE SEQUENCE</scope>
</reference>
<evidence type="ECO:0000256" key="4">
    <source>
        <dbReference type="ARBA" id="ARBA00023015"/>
    </source>
</evidence>
<dbReference type="InterPro" id="IPR002921">
    <property type="entry name" value="Fungal_lipase-type"/>
</dbReference>
<evidence type="ECO:0000256" key="2">
    <source>
        <dbReference type="ARBA" id="ARBA00022771"/>
    </source>
</evidence>
<dbReference type="InterPro" id="IPR035500">
    <property type="entry name" value="NHR-like_dom_sf"/>
</dbReference>
<dbReference type="PANTHER" id="PTHR24082:SF507">
    <property type="entry name" value="BILE ACID RECEPTOR-RELATED"/>
    <property type="match status" value="1"/>
</dbReference>
<dbReference type="CDD" id="cd06916">
    <property type="entry name" value="NR_DBD_like"/>
    <property type="match status" value="2"/>
</dbReference>
<dbReference type="GO" id="GO:0004879">
    <property type="term" value="F:nuclear receptor activity"/>
    <property type="evidence" value="ECO:0007669"/>
    <property type="project" value="TreeGrafter"/>
</dbReference>